<dbReference type="KEGG" id="rhs:A3Q41_00885"/>
<reference evidence="3" key="2">
    <citation type="submission" date="2016-04" db="EMBL/GenBank/DDBJ databases">
        <title>Complete Genome and Plasmid Sequences for Rhodococcus fascians D188 and Draft Sequences for Rhodococcus spp. Isolates PBTS 1 and PBTS 2.</title>
        <authorList>
            <person name="Stamer R."/>
            <person name="Vereecke D."/>
            <person name="Zhang Y."/>
            <person name="Schilkey F."/>
            <person name="Devitt N."/>
            <person name="Randall J."/>
        </authorList>
    </citation>
    <scope>NUCLEOTIDE SEQUENCE [LARGE SCALE GENOMIC DNA]</scope>
    <source>
        <strain evidence="3">PBTS2</strain>
    </source>
</reference>
<proteinExistence type="predicted"/>
<evidence type="ECO:0000313" key="3">
    <source>
        <dbReference type="Proteomes" id="UP000076038"/>
    </source>
</evidence>
<name>A0A143QGA9_RHOFA</name>
<gene>
    <name evidence="2" type="ORF">A3Q41_00885</name>
</gene>
<reference evidence="2 3" key="1">
    <citation type="journal article" date="2016" name="Genome Announc.">
        <title>Complete Genome and Plasmid Sequences for Rhodococcus fascians D188 and Draft Sequences for Rhodococcus Isolates PBTS 1 and PBTS 2.</title>
        <authorList>
            <person name="Stamler R.A."/>
            <person name="Vereecke D."/>
            <person name="Zhang Y."/>
            <person name="Schilkey F."/>
            <person name="Devitt N."/>
            <person name="Randall J.J."/>
        </authorList>
    </citation>
    <scope>NUCLEOTIDE SEQUENCE [LARGE SCALE GENOMIC DNA]</scope>
    <source>
        <strain evidence="2 3">PBTS2</strain>
    </source>
</reference>
<protein>
    <submittedName>
        <fullName evidence="2">Uncharacterized protein</fullName>
    </submittedName>
</protein>
<feature type="transmembrane region" description="Helical" evidence="1">
    <location>
        <begin position="6"/>
        <end position="26"/>
    </location>
</feature>
<organism evidence="2 3">
    <name type="scientific">Rhodococcoides fascians</name>
    <name type="common">Rhodococcus fascians</name>
    <dbReference type="NCBI Taxonomy" id="1828"/>
    <lineage>
        <taxon>Bacteria</taxon>
        <taxon>Bacillati</taxon>
        <taxon>Actinomycetota</taxon>
        <taxon>Actinomycetes</taxon>
        <taxon>Mycobacteriales</taxon>
        <taxon>Nocardiaceae</taxon>
        <taxon>Rhodococcoides</taxon>
    </lineage>
</organism>
<accession>A0A143QGA9</accession>
<dbReference type="PATRIC" id="fig|1653479.3.peg.905"/>
<keyword evidence="3" id="KW-1185">Reference proteome</keyword>
<sequence>MLLQIFSIIVLLGVLIALIPTARRVFKKGDDE</sequence>
<dbReference type="AlphaFoldDB" id="A0A143QGA9"/>
<dbReference type="EMBL" id="CP015220">
    <property type="protein sequence ID" value="AMY22203.1"/>
    <property type="molecule type" value="Genomic_DNA"/>
</dbReference>
<evidence type="ECO:0000256" key="1">
    <source>
        <dbReference type="SAM" id="Phobius"/>
    </source>
</evidence>
<dbReference type="Proteomes" id="UP000076038">
    <property type="component" value="Chromosome"/>
</dbReference>
<keyword evidence="1" id="KW-1133">Transmembrane helix</keyword>
<evidence type="ECO:0000313" key="2">
    <source>
        <dbReference type="EMBL" id="AMY22203.1"/>
    </source>
</evidence>
<keyword evidence="1" id="KW-0812">Transmembrane</keyword>
<keyword evidence="1" id="KW-0472">Membrane</keyword>